<feature type="region of interest" description="Disordered" evidence="5">
    <location>
        <begin position="1"/>
        <end position="80"/>
    </location>
</feature>
<reference evidence="7 8" key="1">
    <citation type="submission" date="2014-04" db="EMBL/GenBank/DDBJ databases">
        <authorList>
            <consortium name="DOE Joint Genome Institute"/>
            <person name="Kuo A."/>
            <person name="Martino E."/>
            <person name="Perotto S."/>
            <person name="Kohler A."/>
            <person name="Nagy L.G."/>
            <person name="Floudas D."/>
            <person name="Copeland A."/>
            <person name="Barry K.W."/>
            <person name="Cichocki N."/>
            <person name="Veneault-Fourrey C."/>
            <person name="LaButti K."/>
            <person name="Lindquist E.A."/>
            <person name="Lipzen A."/>
            <person name="Lundell T."/>
            <person name="Morin E."/>
            <person name="Murat C."/>
            <person name="Sun H."/>
            <person name="Tunlid A."/>
            <person name="Henrissat B."/>
            <person name="Grigoriev I.V."/>
            <person name="Hibbett D.S."/>
            <person name="Martin F."/>
            <person name="Nordberg H.P."/>
            <person name="Cantor M.N."/>
            <person name="Hua S.X."/>
        </authorList>
    </citation>
    <scope>NUCLEOTIDE SEQUENCE [LARGE SCALE GENOMIC DNA]</scope>
    <source>
        <strain evidence="7 8">Zn</strain>
    </source>
</reference>
<accession>A0A0C3HCB9</accession>
<dbReference type="GO" id="GO:0006915">
    <property type="term" value="P:apoptotic process"/>
    <property type="evidence" value="ECO:0007669"/>
    <property type="project" value="UniProtKB-KW"/>
</dbReference>
<keyword evidence="4" id="KW-0865">Zymogen</keyword>
<dbReference type="FunCoup" id="A0A0C3HCB9">
    <property type="interactions" value="375"/>
</dbReference>
<evidence type="ECO:0000256" key="5">
    <source>
        <dbReference type="SAM" id="MobiDB-lite"/>
    </source>
</evidence>
<dbReference type="SUPFAM" id="SSF52129">
    <property type="entry name" value="Caspase-like"/>
    <property type="match status" value="1"/>
</dbReference>
<keyword evidence="3" id="KW-0645">Protease</keyword>
<keyword evidence="3" id="KW-0788">Thiol protease</keyword>
<organism evidence="7 8">
    <name type="scientific">Oidiodendron maius (strain Zn)</name>
    <dbReference type="NCBI Taxonomy" id="913774"/>
    <lineage>
        <taxon>Eukaryota</taxon>
        <taxon>Fungi</taxon>
        <taxon>Dikarya</taxon>
        <taxon>Ascomycota</taxon>
        <taxon>Pezizomycotina</taxon>
        <taxon>Leotiomycetes</taxon>
        <taxon>Leotiomycetes incertae sedis</taxon>
        <taxon>Myxotrichaceae</taxon>
        <taxon>Oidiodendron</taxon>
    </lineage>
</organism>
<dbReference type="PANTHER" id="PTHR48104">
    <property type="entry name" value="METACASPASE-4"/>
    <property type="match status" value="1"/>
</dbReference>
<evidence type="ECO:0000256" key="2">
    <source>
        <dbReference type="ARBA" id="ARBA00022703"/>
    </source>
</evidence>
<dbReference type="HOGENOM" id="CLU_029389_0_2_1"/>
<feature type="compositionally biased region" description="Polar residues" evidence="5">
    <location>
        <begin position="53"/>
        <end position="62"/>
    </location>
</feature>
<dbReference type="GO" id="GO:0005737">
    <property type="term" value="C:cytoplasm"/>
    <property type="evidence" value="ECO:0007669"/>
    <property type="project" value="TreeGrafter"/>
</dbReference>
<dbReference type="OrthoDB" id="3223806at2759"/>
<evidence type="ECO:0000313" key="8">
    <source>
        <dbReference type="Proteomes" id="UP000054321"/>
    </source>
</evidence>
<feature type="non-terminal residue" evidence="7">
    <location>
        <position position="1"/>
    </location>
</feature>
<dbReference type="GO" id="GO:0006508">
    <property type="term" value="P:proteolysis"/>
    <property type="evidence" value="ECO:0007669"/>
    <property type="project" value="InterPro"/>
</dbReference>
<keyword evidence="2" id="KW-0053">Apoptosis</keyword>
<protein>
    <recommendedName>
        <fullName evidence="6">Peptidase C14 caspase domain-containing protein</fullName>
    </recommendedName>
</protein>
<sequence length="497" mass="55042">GYGSPQPHGGYGYQQPPPPQQPYGYAQPSPQHYGGYNGGPQNQPYAPHAMPTAHSNSYVNGNPQAPAPPPQTPQSFGSGAPQHYAFQYSNCSGRRKALLIGINYFGQRGQLRGCINDVKNMSAFLNQAYGYQRDDMVVLTDDQQNPISQPTKQNILRAMHWLVKDARPNDSLFFHYSGHGGQTKDMDGDEEDGYDEVIYPVDFRQVGHIVDDEMHRIMVRPLQPGVRLTAIFDSCHSGTALDLPYIYSTQGVLKEPNLAKEAGQGLLGVISSYSRGDLGGVVSNAMGFFKKATNGDDAYNRTVATKTSPADVIMWSGSKDDQTSADATIAAQATGAMSWAFINAMKKNPQQSYVQLLNSIRDELATKYTQKPQLSCSHPLSMSHISLTYALLLLTLKHRYQPSLRHVNRFLRGIGVLCIQGRHRREGDATFPQGRAGRCPGGYTWELTIYAIPIRHKINPINALKVNLVRNICVMYQKKMHSFHPECRTPFAHAITV</sequence>
<dbReference type="GO" id="GO:0004197">
    <property type="term" value="F:cysteine-type endopeptidase activity"/>
    <property type="evidence" value="ECO:0007669"/>
    <property type="project" value="InterPro"/>
</dbReference>
<feature type="compositionally biased region" description="Low complexity" evidence="5">
    <location>
        <begin position="22"/>
        <end position="31"/>
    </location>
</feature>
<dbReference type="InParanoid" id="A0A0C3HCB9"/>
<dbReference type="STRING" id="913774.A0A0C3HCB9"/>
<dbReference type="PANTHER" id="PTHR48104:SF30">
    <property type="entry name" value="METACASPASE-1"/>
    <property type="match status" value="1"/>
</dbReference>
<dbReference type="AlphaFoldDB" id="A0A0C3HCB9"/>
<dbReference type="InterPro" id="IPR029030">
    <property type="entry name" value="Caspase-like_dom_sf"/>
</dbReference>
<evidence type="ECO:0000313" key="7">
    <source>
        <dbReference type="EMBL" id="KIN00840.1"/>
    </source>
</evidence>
<evidence type="ECO:0000259" key="6">
    <source>
        <dbReference type="Pfam" id="PF00656"/>
    </source>
</evidence>
<evidence type="ECO:0000256" key="1">
    <source>
        <dbReference type="ARBA" id="ARBA00009005"/>
    </source>
</evidence>
<proteinExistence type="inferred from homology"/>
<evidence type="ECO:0000256" key="4">
    <source>
        <dbReference type="ARBA" id="ARBA00023145"/>
    </source>
</evidence>
<keyword evidence="8" id="KW-1185">Reference proteome</keyword>
<dbReference type="Proteomes" id="UP000054321">
    <property type="component" value="Unassembled WGS sequence"/>
</dbReference>
<dbReference type="Gene3D" id="3.40.50.12660">
    <property type="match status" value="1"/>
</dbReference>
<name>A0A0C3HCB9_OIDMZ</name>
<keyword evidence="3" id="KW-0378">Hydrolase</keyword>
<gene>
    <name evidence="7" type="ORF">OIDMADRAFT_122353</name>
</gene>
<reference evidence="8" key="2">
    <citation type="submission" date="2015-01" db="EMBL/GenBank/DDBJ databases">
        <title>Evolutionary Origins and Diversification of the Mycorrhizal Mutualists.</title>
        <authorList>
            <consortium name="DOE Joint Genome Institute"/>
            <consortium name="Mycorrhizal Genomics Consortium"/>
            <person name="Kohler A."/>
            <person name="Kuo A."/>
            <person name="Nagy L.G."/>
            <person name="Floudas D."/>
            <person name="Copeland A."/>
            <person name="Barry K.W."/>
            <person name="Cichocki N."/>
            <person name="Veneault-Fourrey C."/>
            <person name="LaButti K."/>
            <person name="Lindquist E.A."/>
            <person name="Lipzen A."/>
            <person name="Lundell T."/>
            <person name="Morin E."/>
            <person name="Murat C."/>
            <person name="Riley R."/>
            <person name="Ohm R."/>
            <person name="Sun H."/>
            <person name="Tunlid A."/>
            <person name="Henrissat B."/>
            <person name="Grigoriev I.V."/>
            <person name="Hibbett D.S."/>
            <person name="Martin F."/>
        </authorList>
    </citation>
    <scope>NUCLEOTIDE SEQUENCE [LARGE SCALE GENOMIC DNA]</scope>
    <source>
        <strain evidence="8">Zn</strain>
    </source>
</reference>
<dbReference type="EMBL" id="KN832876">
    <property type="protein sequence ID" value="KIN00840.1"/>
    <property type="molecule type" value="Genomic_DNA"/>
</dbReference>
<dbReference type="InterPro" id="IPR050452">
    <property type="entry name" value="Metacaspase"/>
</dbReference>
<dbReference type="InterPro" id="IPR011600">
    <property type="entry name" value="Pept_C14_caspase"/>
</dbReference>
<feature type="domain" description="Peptidase C14 caspase" evidence="6">
    <location>
        <begin position="94"/>
        <end position="378"/>
    </location>
</feature>
<comment type="similarity">
    <text evidence="1">Belongs to the peptidase C14B family.</text>
</comment>
<dbReference type="Pfam" id="PF00656">
    <property type="entry name" value="Peptidase_C14"/>
    <property type="match status" value="1"/>
</dbReference>
<evidence type="ECO:0000256" key="3">
    <source>
        <dbReference type="ARBA" id="ARBA00022807"/>
    </source>
</evidence>